<feature type="region of interest" description="Disordered" evidence="1">
    <location>
        <begin position="50"/>
        <end position="76"/>
    </location>
</feature>
<gene>
    <name evidence="2" type="ORF">FSCOSCO3_A026625</name>
</gene>
<evidence type="ECO:0000313" key="3">
    <source>
        <dbReference type="Proteomes" id="UP001314229"/>
    </source>
</evidence>
<sequence>MGAEVVQGPEKGEGKHLVTPLFLPKLLEVRRQQGWKSREHCWTAASCGSEEVIGTPRPPGRDGLRQKSSSSSSHSS</sequence>
<protein>
    <submittedName>
        <fullName evidence="2">Uncharacterized protein</fullName>
    </submittedName>
</protein>
<dbReference type="EMBL" id="CAWUFR010000003">
    <property type="protein sequence ID" value="CAK6950315.1"/>
    <property type="molecule type" value="Genomic_DNA"/>
</dbReference>
<evidence type="ECO:0000256" key="1">
    <source>
        <dbReference type="SAM" id="MobiDB-lite"/>
    </source>
</evidence>
<evidence type="ECO:0000313" key="2">
    <source>
        <dbReference type="EMBL" id="CAK6950315.1"/>
    </source>
</evidence>
<reference evidence="2 3" key="1">
    <citation type="submission" date="2024-01" db="EMBL/GenBank/DDBJ databases">
        <authorList>
            <person name="Alioto T."/>
            <person name="Alioto T."/>
            <person name="Gomez Garrido J."/>
        </authorList>
    </citation>
    <scope>NUCLEOTIDE SEQUENCE [LARGE SCALE GENOMIC DNA]</scope>
</reference>
<dbReference type="AlphaFoldDB" id="A0AAV1MU17"/>
<keyword evidence="3" id="KW-1185">Reference proteome</keyword>
<proteinExistence type="predicted"/>
<name>A0AAV1MU17_SCOSC</name>
<accession>A0AAV1MU17</accession>
<comment type="caution">
    <text evidence="2">The sequence shown here is derived from an EMBL/GenBank/DDBJ whole genome shotgun (WGS) entry which is preliminary data.</text>
</comment>
<organism evidence="2 3">
    <name type="scientific">Scomber scombrus</name>
    <name type="common">Atlantic mackerel</name>
    <name type="synonym">Scomber vernalis</name>
    <dbReference type="NCBI Taxonomy" id="13677"/>
    <lineage>
        <taxon>Eukaryota</taxon>
        <taxon>Metazoa</taxon>
        <taxon>Chordata</taxon>
        <taxon>Craniata</taxon>
        <taxon>Vertebrata</taxon>
        <taxon>Euteleostomi</taxon>
        <taxon>Actinopterygii</taxon>
        <taxon>Neopterygii</taxon>
        <taxon>Teleostei</taxon>
        <taxon>Neoteleostei</taxon>
        <taxon>Acanthomorphata</taxon>
        <taxon>Pelagiaria</taxon>
        <taxon>Scombriformes</taxon>
        <taxon>Scombridae</taxon>
        <taxon>Scomber</taxon>
    </lineage>
</organism>
<dbReference type="Proteomes" id="UP001314229">
    <property type="component" value="Unassembled WGS sequence"/>
</dbReference>